<dbReference type="Proteomes" id="UP000824533">
    <property type="component" value="Linkage Group LG14"/>
</dbReference>
<accession>A0ACC1CX63</accession>
<gene>
    <name evidence="1" type="ORF">K1T71_008473</name>
</gene>
<protein>
    <submittedName>
        <fullName evidence="1">Uncharacterized protein</fullName>
    </submittedName>
</protein>
<dbReference type="EMBL" id="CM034400">
    <property type="protein sequence ID" value="KAJ0176299.1"/>
    <property type="molecule type" value="Genomic_DNA"/>
</dbReference>
<sequence>MATVLRSRSAFARLFVGKTGQILNNLTDLGAKLAPGTQSVIRHYSNYISSPTIDTVNQDYNYEIFKKPPEWEYVQRLLPFETIPKVTPKDEYPSGWVPPKEEAVNHPYFIPRTKNGELPIYLEITHRGMRRVSKIRKLEGDLWLMNDDIRKFLKNKYNRFVMTRVHDFAKFIEVKGDHVNDLKQWALSKGF</sequence>
<comment type="caution">
    <text evidence="1">The sequence shown here is derived from an EMBL/GenBank/DDBJ whole genome shotgun (WGS) entry which is preliminary data.</text>
</comment>
<evidence type="ECO:0000313" key="2">
    <source>
        <dbReference type="Proteomes" id="UP000824533"/>
    </source>
</evidence>
<keyword evidence="2" id="KW-1185">Reference proteome</keyword>
<reference evidence="1 2" key="1">
    <citation type="journal article" date="2021" name="Front. Genet.">
        <title>Chromosome-Level Genome Assembly Reveals Significant Gene Expansion in the Toll and IMD Signaling Pathways of Dendrolimus kikuchii.</title>
        <authorList>
            <person name="Zhou J."/>
            <person name="Wu P."/>
            <person name="Xiong Z."/>
            <person name="Liu N."/>
            <person name="Zhao N."/>
            <person name="Ji M."/>
            <person name="Qiu Y."/>
            <person name="Yang B."/>
        </authorList>
    </citation>
    <scope>NUCLEOTIDE SEQUENCE [LARGE SCALE GENOMIC DNA]</scope>
    <source>
        <strain evidence="1">Ann1</strain>
    </source>
</reference>
<name>A0ACC1CX63_9NEOP</name>
<organism evidence="1 2">
    <name type="scientific">Dendrolimus kikuchii</name>
    <dbReference type="NCBI Taxonomy" id="765133"/>
    <lineage>
        <taxon>Eukaryota</taxon>
        <taxon>Metazoa</taxon>
        <taxon>Ecdysozoa</taxon>
        <taxon>Arthropoda</taxon>
        <taxon>Hexapoda</taxon>
        <taxon>Insecta</taxon>
        <taxon>Pterygota</taxon>
        <taxon>Neoptera</taxon>
        <taxon>Endopterygota</taxon>
        <taxon>Lepidoptera</taxon>
        <taxon>Glossata</taxon>
        <taxon>Ditrysia</taxon>
        <taxon>Bombycoidea</taxon>
        <taxon>Lasiocampidae</taxon>
        <taxon>Dendrolimus</taxon>
    </lineage>
</organism>
<evidence type="ECO:0000313" key="1">
    <source>
        <dbReference type="EMBL" id="KAJ0176299.1"/>
    </source>
</evidence>
<proteinExistence type="predicted"/>